<dbReference type="InterPro" id="IPR011995">
    <property type="entry name" value="OMPdecase_type-2"/>
</dbReference>
<dbReference type="AlphaFoldDB" id="A0AAJ1F7U9"/>
<dbReference type="PANTHER" id="PTHR43375">
    <property type="entry name" value="OROTIDINE 5'-PHOSPHATE DECARBOXYLASE"/>
    <property type="match status" value="1"/>
</dbReference>
<keyword evidence="5 7" id="KW-0456">Lyase</keyword>
<dbReference type="PANTHER" id="PTHR43375:SF1">
    <property type="entry name" value="OROTIDINE 5'-PHOSPHATE DECARBOXYLASE"/>
    <property type="match status" value="1"/>
</dbReference>
<dbReference type="GO" id="GO:0044205">
    <property type="term" value="P:'de novo' UMP biosynthetic process"/>
    <property type="evidence" value="ECO:0007669"/>
    <property type="project" value="UniProtKB-UniRule"/>
</dbReference>
<organism evidence="9 10">
    <name type="scientific">Varibaculum cambriense</name>
    <dbReference type="NCBI Taxonomy" id="184870"/>
    <lineage>
        <taxon>Bacteria</taxon>
        <taxon>Bacillati</taxon>
        <taxon>Actinomycetota</taxon>
        <taxon>Actinomycetes</taxon>
        <taxon>Actinomycetales</taxon>
        <taxon>Actinomycetaceae</taxon>
        <taxon>Varibaculum</taxon>
    </lineage>
</organism>
<feature type="domain" description="Orotidine 5'-phosphate decarboxylase" evidence="8">
    <location>
        <begin position="17"/>
        <end position="270"/>
    </location>
</feature>
<dbReference type="CDD" id="cd04725">
    <property type="entry name" value="OMP_decarboxylase_like"/>
    <property type="match status" value="1"/>
</dbReference>
<dbReference type="Gene3D" id="3.20.20.70">
    <property type="entry name" value="Aldolase class I"/>
    <property type="match status" value="1"/>
</dbReference>
<proteinExistence type="inferred from homology"/>
<dbReference type="InterPro" id="IPR013785">
    <property type="entry name" value="Aldolase_TIM"/>
</dbReference>
<comment type="catalytic activity">
    <reaction evidence="6 7">
        <text>orotidine 5'-phosphate + H(+) = UMP + CO2</text>
        <dbReference type="Rhea" id="RHEA:11596"/>
        <dbReference type="ChEBI" id="CHEBI:15378"/>
        <dbReference type="ChEBI" id="CHEBI:16526"/>
        <dbReference type="ChEBI" id="CHEBI:57538"/>
        <dbReference type="ChEBI" id="CHEBI:57865"/>
        <dbReference type="EC" id="4.1.1.23"/>
    </reaction>
</comment>
<dbReference type="HAMAP" id="MF_01215">
    <property type="entry name" value="OMPdecase_type2"/>
    <property type="match status" value="1"/>
</dbReference>
<dbReference type="GO" id="GO:0006207">
    <property type="term" value="P:'de novo' pyrimidine nucleobase biosynthetic process"/>
    <property type="evidence" value="ECO:0007669"/>
    <property type="project" value="InterPro"/>
</dbReference>
<comment type="similarity">
    <text evidence="2 7">Belongs to the OMP decarboxylase family. Type 2 subfamily.</text>
</comment>
<dbReference type="SUPFAM" id="SSF51366">
    <property type="entry name" value="Ribulose-phoshate binding barrel"/>
    <property type="match status" value="1"/>
</dbReference>
<evidence type="ECO:0000256" key="7">
    <source>
        <dbReference type="HAMAP-Rule" id="MF_01215"/>
    </source>
</evidence>
<evidence type="ECO:0000256" key="6">
    <source>
        <dbReference type="ARBA" id="ARBA00049157"/>
    </source>
</evidence>
<dbReference type="NCBIfam" id="TIGR02127">
    <property type="entry name" value="pyrF_sub2"/>
    <property type="match status" value="1"/>
</dbReference>
<sequence length="289" mass="29854">MRRYGLRLAQAMDERGNVCVGIDPHSSQLSAWGLEDNLQGLRSFSLTLVEAMAGQVPVVKPQSAFFERFGSRGIQVLEEVLAACREAGLLTILDVKRGDIGSTMAGYAQAYLSSGSPLAADAITLSPYLGYGSLAPALDLAKANGKGVYVLALTSNPEGFQVQHAQCASGKSVAADIISQAERTNKAGSDQGHIADVGLVVGATTGNAAKDLGIDFSAFSGSVLSPGIGAQGATPADIQKIFGESAFRVLASTSRGISSAGPKVSSLQAAARRITEQMSDIFRNGTSKA</sequence>
<evidence type="ECO:0000256" key="3">
    <source>
        <dbReference type="ARBA" id="ARBA00022793"/>
    </source>
</evidence>
<name>A0AAJ1F7U9_9ACTO</name>
<keyword evidence="4 7" id="KW-0665">Pyrimidine biosynthesis</keyword>
<dbReference type="Pfam" id="PF00215">
    <property type="entry name" value="OMPdecase"/>
    <property type="match status" value="1"/>
</dbReference>
<dbReference type="Proteomes" id="UP001200537">
    <property type="component" value="Unassembled WGS sequence"/>
</dbReference>
<dbReference type="SMART" id="SM00934">
    <property type="entry name" value="OMPdecase"/>
    <property type="match status" value="1"/>
</dbReference>
<gene>
    <name evidence="7 9" type="primary">pyrF</name>
    <name evidence="9" type="ORF">L0M99_04175</name>
</gene>
<dbReference type="PROSITE" id="PS00156">
    <property type="entry name" value="OMPDECASE"/>
    <property type="match status" value="1"/>
</dbReference>
<dbReference type="RefSeq" id="WP_238127859.1">
    <property type="nucleotide sequence ID" value="NZ_JAGZVZ010000010.1"/>
</dbReference>
<dbReference type="InterPro" id="IPR001754">
    <property type="entry name" value="OMPdeCOase_dom"/>
</dbReference>
<reference evidence="9" key="1">
    <citation type="submission" date="2022-01" db="EMBL/GenBank/DDBJ databases">
        <title>Collection of gut derived symbiotic bacterial strains cultured from healthy donors.</title>
        <authorList>
            <person name="Lin H."/>
            <person name="Kohout C."/>
            <person name="Waligurski E."/>
            <person name="Pamer E.G."/>
        </authorList>
    </citation>
    <scope>NUCLEOTIDE SEQUENCE</scope>
    <source>
        <strain evidence="9">DFI.7.46</strain>
    </source>
</reference>
<comment type="pathway">
    <text evidence="1 7">Pyrimidine metabolism; UMP biosynthesis via de novo pathway; UMP from orotate: step 2/2.</text>
</comment>
<evidence type="ECO:0000256" key="5">
    <source>
        <dbReference type="ARBA" id="ARBA00023239"/>
    </source>
</evidence>
<protein>
    <recommendedName>
        <fullName evidence="7">Orotidine 5'-phosphate decarboxylase</fullName>
        <ecNumber evidence="7">4.1.1.23</ecNumber>
    </recommendedName>
    <alternativeName>
        <fullName evidence="7">OMP decarboxylase</fullName>
        <shortName evidence="7">OMPDCase</shortName>
        <shortName evidence="7">OMPdecase</shortName>
    </alternativeName>
</protein>
<accession>A0AAJ1F7U9</accession>
<evidence type="ECO:0000256" key="2">
    <source>
        <dbReference type="ARBA" id="ARBA00008847"/>
    </source>
</evidence>
<evidence type="ECO:0000313" key="10">
    <source>
        <dbReference type="Proteomes" id="UP001200537"/>
    </source>
</evidence>
<keyword evidence="3 7" id="KW-0210">Decarboxylase</keyword>
<dbReference type="EC" id="4.1.1.23" evidence="7"/>
<dbReference type="InterPro" id="IPR018089">
    <property type="entry name" value="OMPdecase_AS"/>
</dbReference>
<feature type="active site" description="Proton donor" evidence="7">
    <location>
        <position position="96"/>
    </location>
</feature>
<evidence type="ECO:0000259" key="8">
    <source>
        <dbReference type="SMART" id="SM00934"/>
    </source>
</evidence>
<evidence type="ECO:0000256" key="1">
    <source>
        <dbReference type="ARBA" id="ARBA00004861"/>
    </source>
</evidence>
<evidence type="ECO:0000256" key="4">
    <source>
        <dbReference type="ARBA" id="ARBA00022975"/>
    </source>
</evidence>
<dbReference type="EMBL" id="JAKNHJ010000006">
    <property type="protein sequence ID" value="MCG4617693.1"/>
    <property type="molecule type" value="Genomic_DNA"/>
</dbReference>
<evidence type="ECO:0000313" key="9">
    <source>
        <dbReference type="EMBL" id="MCG4617693.1"/>
    </source>
</evidence>
<dbReference type="GO" id="GO:0004590">
    <property type="term" value="F:orotidine-5'-phosphate decarboxylase activity"/>
    <property type="evidence" value="ECO:0007669"/>
    <property type="project" value="UniProtKB-UniRule"/>
</dbReference>
<comment type="caution">
    <text evidence="9">The sequence shown here is derived from an EMBL/GenBank/DDBJ whole genome shotgun (WGS) entry which is preliminary data.</text>
</comment>
<dbReference type="InterPro" id="IPR011060">
    <property type="entry name" value="RibuloseP-bd_barrel"/>
</dbReference>